<name>A0ABV5H2L1_9FLAO</name>
<reference evidence="1 2" key="1">
    <citation type="submission" date="2024-09" db="EMBL/GenBank/DDBJ databases">
        <authorList>
            <person name="Sun Q."/>
            <person name="Mori K."/>
        </authorList>
    </citation>
    <scope>NUCLEOTIDE SEQUENCE [LARGE SCALE GENOMIC DNA]</scope>
    <source>
        <strain evidence="1 2">CECT 8300</strain>
    </source>
</reference>
<dbReference type="RefSeq" id="WP_290270859.1">
    <property type="nucleotide sequence ID" value="NZ_JAUFQP010000010.1"/>
</dbReference>
<keyword evidence="2" id="KW-1185">Reference proteome</keyword>
<comment type="caution">
    <text evidence="1">The sequence shown here is derived from an EMBL/GenBank/DDBJ whole genome shotgun (WGS) entry which is preliminary data.</text>
</comment>
<accession>A0ABV5H2L1</accession>
<dbReference type="PROSITE" id="PS51257">
    <property type="entry name" value="PROKAR_LIPOPROTEIN"/>
    <property type="match status" value="1"/>
</dbReference>
<proteinExistence type="predicted"/>
<evidence type="ECO:0000313" key="2">
    <source>
        <dbReference type="Proteomes" id="UP001589590"/>
    </source>
</evidence>
<evidence type="ECO:0000313" key="1">
    <source>
        <dbReference type="EMBL" id="MFB9106140.1"/>
    </source>
</evidence>
<gene>
    <name evidence="1" type="ORF">ACFFU1_14650</name>
</gene>
<dbReference type="Proteomes" id="UP001589590">
    <property type="component" value="Unassembled WGS sequence"/>
</dbReference>
<protein>
    <submittedName>
        <fullName evidence="1">Uncharacterized protein</fullName>
    </submittedName>
</protein>
<sequence length="72" mass="8091">MKTKSIPSILLISILIFCSCIADENEILINKDQQPQLINTLIIPDYDVLQIPNLDNGDTLESSNLIFIGKEF</sequence>
<dbReference type="EMBL" id="JBHMFA010000012">
    <property type="protein sequence ID" value="MFB9106140.1"/>
    <property type="molecule type" value="Genomic_DNA"/>
</dbReference>
<organism evidence="1 2">
    <name type="scientific">Algibacter miyuki</name>
    <dbReference type="NCBI Taxonomy" id="1306933"/>
    <lineage>
        <taxon>Bacteria</taxon>
        <taxon>Pseudomonadati</taxon>
        <taxon>Bacteroidota</taxon>
        <taxon>Flavobacteriia</taxon>
        <taxon>Flavobacteriales</taxon>
        <taxon>Flavobacteriaceae</taxon>
        <taxon>Algibacter</taxon>
    </lineage>
</organism>